<organism evidence="3 4">
    <name type="scientific">Tsukamurella spumae</name>
    <dbReference type="NCBI Taxonomy" id="44753"/>
    <lineage>
        <taxon>Bacteria</taxon>
        <taxon>Bacillati</taxon>
        <taxon>Actinomycetota</taxon>
        <taxon>Actinomycetes</taxon>
        <taxon>Mycobacteriales</taxon>
        <taxon>Tsukamurellaceae</taxon>
        <taxon>Tsukamurella</taxon>
    </lineage>
</organism>
<dbReference type="PANTHER" id="PTHR30143:SF0">
    <property type="entry name" value="2-KETO-4-PENTENOATE HYDRATASE"/>
    <property type="match status" value="1"/>
</dbReference>
<sequence>MTTQIISDCAAELAEAYRTRRAITPIAERFPELTIDDAYRIQQLQVQSWIDDGAAVRGHKVGLSSRAMQRQLGVDRPDFGHLLNTMFYPDGGRVPAGTFIAPRVEAEIALILGSDLSGPGITPAEALGAIAWVTPALELIDSRIADWRIGIVDTVADNASSGGVVLGSQRVPVEQVDLRGIGGTLRVGGALVDTGAGGAVLGSPVNALVWLANVMGEHGVTLRAGEVILPGSVTAAHAVGPGDVAVATFDRIGSATVRFVGEESE</sequence>
<comment type="caution">
    <text evidence="3">The sequence shown here is derived from an EMBL/GenBank/DDBJ whole genome shotgun (WGS) entry which is preliminary data.</text>
</comment>
<reference evidence="3 4" key="1">
    <citation type="submission" date="2020-04" db="EMBL/GenBank/DDBJ databases">
        <title>MicrobeNet Type strains.</title>
        <authorList>
            <person name="Nicholson A.C."/>
        </authorList>
    </citation>
    <scope>NUCLEOTIDE SEQUENCE [LARGE SCALE GENOMIC DNA]</scope>
    <source>
        <strain evidence="3 4">DSM 44113</strain>
    </source>
</reference>
<dbReference type="Proteomes" id="UP000582646">
    <property type="component" value="Unassembled WGS sequence"/>
</dbReference>
<dbReference type="InterPro" id="IPR011234">
    <property type="entry name" value="Fumarylacetoacetase-like_C"/>
</dbReference>
<protein>
    <submittedName>
        <fullName evidence="3">2-keto-4-pentenoate hydratase</fullName>
    </submittedName>
</protein>
<keyword evidence="4" id="KW-1185">Reference proteome</keyword>
<dbReference type="PANTHER" id="PTHR30143">
    <property type="entry name" value="ACID HYDRATASE"/>
    <property type="match status" value="1"/>
</dbReference>
<feature type="domain" description="Fumarylacetoacetase-like C-terminal" evidence="2">
    <location>
        <begin position="73"/>
        <end position="259"/>
    </location>
</feature>
<proteinExistence type="predicted"/>
<accession>A0A846X629</accession>
<keyword evidence="1" id="KW-0456">Lyase</keyword>
<dbReference type="RefSeq" id="WP_168546758.1">
    <property type="nucleotide sequence ID" value="NZ_BAAAKS010000002.1"/>
</dbReference>
<dbReference type="AlphaFoldDB" id="A0A846X629"/>
<dbReference type="InterPro" id="IPR036663">
    <property type="entry name" value="Fumarylacetoacetase_C_sf"/>
</dbReference>
<dbReference type="Gene3D" id="3.90.850.10">
    <property type="entry name" value="Fumarylacetoacetase-like, C-terminal domain"/>
    <property type="match status" value="1"/>
</dbReference>
<dbReference type="Pfam" id="PF01557">
    <property type="entry name" value="FAA_hydrolase"/>
    <property type="match status" value="1"/>
</dbReference>
<evidence type="ECO:0000313" key="4">
    <source>
        <dbReference type="Proteomes" id="UP000582646"/>
    </source>
</evidence>
<evidence type="ECO:0000313" key="3">
    <source>
        <dbReference type="EMBL" id="NKY19769.1"/>
    </source>
</evidence>
<dbReference type="SUPFAM" id="SSF56529">
    <property type="entry name" value="FAH"/>
    <property type="match status" value="1"/>
</dbReference>
<gene>
    <name evidence="3" type="ORF">HF999_15500</name>
</gene>
<name>A0A846X629_9ACTN</name>
<evidence type="ECO:0000259" key="2">
    <source>
        <dbReference type="Pfam" id="PF01557"/>
    </source>
</evidence>
<dbReference type="EMBL" id="JAAXOQ010000021">
    <property type="protein sequence ID" value="NKY19769.1"/>
    <property type="molecule type" value="Genomic_DNA"/>
</dbReference>
<dbReference type="GO" id="GO:0005737">
    <property type="term" value="C:cytoplasm"/>
    <property type="evidence" value="ECO:0007669"/>
    <property type="project" value="TreeGrafter"/>
</dbReference>
<dbReference type="GO" id="GO:0008684">
    <property type="term" value="F:2-oxopent-4-enoate hydratase activity"/>
    <property type="evidence" value="ECO:0007669"/>
    <property type="project" value="TreeGrafter"/>
</dbReference>
<dbReference type="InterPro" id="IPR050772">
    <property type="entry name" value="Hydratase-Decarb/MhpD_sf"/>
</dbReference>
<evidence type="ECO:0000256" key="1">
    <source>
        <dbReference type="ARBA" id="ARBA00023239"/>
    </source>
</evidence>